<comment type="cofactor">
    <cofactor evidence="11">
        <name>heme</name>
        <dbReference type="ChEBI" id="CHEBI:30413"/>
    </cofactor>
</comment>
<keyword evidence="4 13" id="KW-0812">Transmembrane</keyword>
<dbReference type="InterPro" id="IPR036396">
    <property type="entry name" value="Cyt_P450_sf"/>
</dbReference>
<dbReference type="Proteomes" id="UP000237000">
    <property type="component" value="Unassembled WGS sequence"/>
</dbReference>
<proteinExistence type="inferred from homology"/>
<organism evidence="14 15">
    <name type="scientific">Trema orientale</name>
    <name type="common">Charcoal tree</name>
    <name type="synonym">Celtis orientalis</name>
    <dbReference type="NCBI Taxonomy" id="63057"/>
    <lineage>
        <taxon>Eukaryota</taxon>
        <taxon>Viridiplantae</taxon>
        <taxon>Streptophyta</taxon>
        <taxon>Embryophyta</taxon>
        <taxon>Tracheophyta</taxon>
        <taxon>Spermatophyta</taxon>
        <taxon>Magnoliopsida</taxon>
        <taxon>eudicotyledons</taxon>
        <taxon>Gunneridae</taxon>
        <taxon>Pentapetalae</taxon>
        <taxon>rosids</taxon>
        <taxon>fabids</taxon>
        <taxon>Rosales</taxon>
        <taxon>Cannabaceae</taxon>
        <taxon>Trema</taxon>
    </lineage>
</organism>
<keyword evidence="8 11" id="KW-0408">Iron</keyword>
<dbReference type="GO" id="GO:0016020">
    <property type="term" value="C:membrane"/>
    <property type="evidence" value="ECO:0007669"/>
    <property type="project" value="UniProtKB-SubCell"/>
</dbReference>
<keyword evidence="7 12" id="KW-0560">Oxidoreductase</keyword>
<dbReference type="GO" id="GO:0004497">
    <property type="term" value="F:monooxygenase activity"/>
    <property type="evidence" value="ECO:0007669"/>
    <property type="project" value="UniProtKB-KW"/>
</dbReference>
<feature type="transmembrane region" description="Helical" evidence="13">
    <location>
        <begin position="6"/>
        <end position="28"/>
    </location>
</feature>
<evidence type="ECO:0000256" key="3">
    <source>
        <dbReference type="ARBA" id="ARBA00022617"/>
    </source>
</evidence>
<evidence type="ECO:0000256" key="10">
    <source>
        <dbReference type="ARBA" id="ARBA00023136"/>
    </source>
</evidence>
<evidence type="ECO:0000313" key="15">
    <source>
        <dbReference type="Proteomes" id="UP000237000"/>
    </source>
</evidence>
<reference evidence="15" key="1">
    <citation type="submission" date="2016-06" db="EMBL/GenBank/DDBJ databases">
        <title>Parallel loss of symbiosis genes in relatives of nitrogen-fixing non-legume Parasponia.</title>
        <authorList>
            <person name="Van Velzen R."/>
            <person name="Holmer R."/>
            <person name="Bu F."/>
            <person name="Rutten L."/>
            <person name="Van Zeijl A."/>
            <person name="Liu W."/>
            <person name="Santuari L."/>
            <person name="Cao Q."/>
            <person name="Sharma T."/>
            <person name="Shen D."/>
            <person name="Roswanjaya Y."/>
            <person name="Wardhani T."/>
            <person name="Kalhor M.S."/>
            <person name="Jansen J."/>
            <person name="Van den Hoogen J."/>
            <person name="Gungor B."/>
            <person name="Hartog M."/>
            <person name="Hontelez J."/>
            <person name="Verver J."/>
            <person name="Yang W.-C."/>
            <person name="Schijlen E."/>
            <person name="Repin R."/>
            <person name="Schilthuizen M."/>
            <person name="Schranz E."/>
            <person name="Heidstra R."/>
            <person name="Miyata K."/>
            <person name="Fedorova E."/>
            <person name="Kohlen W."/>
            <person name="Bisseling T."/>
            <person name="Smit S."/>
            <person name="Geurts R."/>
        </authorList>
    </citation>
    <scope>NUCLEOTIDE SEQUENCE [LARGE SCALE GENOMIC DNA]</scope>
    <source>
        <strain evidence="15">cv. RG33-2</strain>
    </source>
</reference>
<dbReference type="OrthoDB" id="1470350at2759"/>
<evidence type="ECO:0000256" key="13">
    <source>
        <dbReference type="SAM" id="Phobius"/>
    </source>
</evidence>
<dbReference type="Pfam" id="PF00067">
    <property type="entry name" value="p450"/>
    <property type="match status" value="1"/>
</dbReference>
<evidence type="ECO:0000313" key="14">
    <source>
        <dbReference type="EMBL" id="PON99770.1"/>
    </source>
</evidence>
<evidence type="ECO:0000256" key="12">
    <source>
        <dbReference type="RuleBase" id="RU000461"/>
    </source>
</evidence>
<dbReference type="GO" id="GO:0020037">
    <property type="term" value="F:heme binding"/>
    <property type="evidence" value="ECO:0007669"/>
    <property type="project" value="InterPro"/>
</dbReference>
<dbReference type="InterPro" id="IPR050665">
    <property type="entry name" value="Cytochrome_P450_Monooxygen"/>
</dbReference>
<evidence type="ECO:0000256" key="2">
    <source>
        <dbReference type="ARBA" id="ARBA00010617"/>
    </source>
</evidence>
<evidence type="ECO:0000256" key="6">
    <source>
        <dbReference type="ARBA" id="ARBA00022989"/>
    </source>
</evidence>
<evidence type="ECO:0000256" key="1">
    <source>
        <dbReference type="ARBA" id="ARBA00004167"/>
    </source>
</evidence>
<evidence type="ECO:0000256" key="11">
    <source>
        <dbReference type="PIRSR" id="PIRSR602401-1"/>
    </source>
</evidence>
<comment type="caution">
    <text evidence="14">The sequence shown here is derived from an EMBL/GenBank/DDBJ whole genome shotgun (WGS) entry which is preliminary data.</text>
</comment>
<feature type="binding site" description="axial binding residue" evidence="11">
    <location>
        <position position="470"/>
    </location>
    <ligand>
        <name>heme</name>
        <dbReference type="ChEBI" id="CHEBI:30413"/>
    </ligand>
    <ligandPart>
        <name>Fe</name>
        <dbReference type="ChEBI" id="CHEBI:18248"/>
    </ligandPart>
</feature>
<comment type="subcellular location">
    <subcellularLocation>
        <location evidence="1">Membrane</location>
        <topology evidence="1">Single-pass membrane protein</topology>
    </subcellularLocation>
</comment>
<name>A0A2P5FPU9_TREOI</name>
<comment type="similarity">
    <text evidence="2 12">Belongs to the cytochrome P450 family.</text>
</comment>
<keyword evidence="15" id="KW-1185">Reference proteome</keyword>
<dbReference type="Gene3D" id="1.10.630.10">
    <property type="entry name" value="Cytochrome P450"/>
    <property type="match status" value="1"/>
</dbReference>
<keyword evidence="5 11" id="KW-0479">Metal-binding</keyword>
<dbReference type="GO" id="GO:0016705">
    <property type="term" value="F:oxidoreductase activity, acting on paired donors, with incorporation or reduction of molecular oxygen"/>
    <property type="evidence" value="ECO:0007669"/>
    <property type="project" value="InterPro"/>
</dbReference>
<keyword evidence="3 11" id="KW-0349">Heme</keyword>
<dbReference type="InterPro" id="IPR002401">
    <property type="entry name" value="Cyt_P450_E_grp-I"/>
</dbReference>
<evidence type="ECO:0000256" key="9">
    <source>
        <dbReference type="ARBA" id="ARBA00023033"/>
    </source>
</evidence>
<sequence length="522" mass="58138">MAVGNIVLSVSVGGFVVLCLYLYDSLVLKPRRLRSKLQNQGIRGPLPSNSLLGNIPEMNKIKLEVISTTTTPNDNLHGVVLIHHDWPSTLFPHLIQWRAQHGPVFIYAAGSIQFLCITNVEMVKEVSLCTSLNLGRPPYISKDHGPLFGQGIISTSGPIWAHQKKIIAPELYLDKVKGMVKLMVESTTSMIRSWEGKIKGEGGLADIKVDEDLRSLSADIISRACFGSSYLQGEQIFSKLRTLQKMMSMRIIGIPGLRFIPTINNIKIWSLEKQIHAMILDVVKQRIEATDEKDLLRMILEGAKVYGGIDSPSLGITRDKFIVDNCKNIYFAGHETTAITASWTLLLLAAHPAWQTNVRAEVEEICRGGIPDADMLRSMKVLTMVIQETLRLYPPAVFVIRNALQDIQLKDIVVPKGMNIQIPISVLHQDTELWGPDAHQFNPGRFEHGILGACKLPQSYIPFGVGTRICVGQHLAMTELKVMLSLILSKFSFSVSPAYRHSPAFRLVIQPEHGVNLHVERI</sequence>
<gene>
    <name evidence="14" type="primary">TorCYP15</name>
    <name evidence="14" type="ORF">TorRG33x02_045350</name>
</gene>
<dbReference type="AlphaFoldDB" id="A0A2P5FPU9"/>
<dbReference type="PANTHER" id="PTHR24282">
    <property type="entry name" value="CYTOCHROME P450 FAMILY MEMBER"/>
    <property type="match status" value="1"/>
</dbReference>
<accession>A0A2P5FPU9</accession>
<keyword evidence="9 12" id="KW-0503">Monooxygenase</keyword>
<protein>
    <submittedName>
        <fullName evidence="14">Cytochrome P450</fullName>
    </submittedName>
</protein>
<dbReference type="PRINTS" id="PR00385">
    <property type="entry name" value="P450"/>
</dbReference>
<dbReference type="InterPro" id="IPR017972">
    <property type="entry name" value="Cyt_P450_CS"/>
</dbReference>
<keyword evidence="10 13" id="KW-0472">Membrane</keyword>
<dbReference type="GO" id="GO:0005506">
    <property type="term" value="F:iron ion binding"/>
    <property type="evidence" value="ECO:0007669"/>
    <property type="project" value="InterPro"/>
</dbReference>
<dbReference type="PROSITE" id="PS00086">
    <property type="entry name" value="CYTOCHROME_P450"/>
    <property type="match status" value="1"/>
</dbReference>
<dbReference type="InParanoid" id="A0A2P5FPU9"/>
<keyword evidence="6 13" id="KW-1133">Transmembrane helix</keyword>
<dbReference type="PRINTS" id="PR00463">
    <property type="entry name" value="EP450I"/>
</dbReference>
<evidence type="ECO:0000256" key="7">
    <source>
        <dbReference type="ARBA" id="ARBA00023002"/>
    </source>
</evidence>
<dbReference type="STRING" id="63057.A0A2P5FPU9"/>
<dbReference type="InterPro" id="IPR001128">
    <property type="entry name" value="Cyt_P450"/>
</dbReference>
<evidence type="ECO:0000256" key="4">
    <source>
        <dbReference type="ARBA" id="ARBA00022692"/>
    </source>
</evidence>
<evidence type="ECO:0000256" key="5">
    <source>
        <dbReference type="ARBA" id="ARBA00022723"/>
    </source>
</evidence>
<dbReference type="SUPFAM" id="SSF48264">
    <property type="entry name" value="Cytochrome P450"/>
    <property type="match status" value="1"/>
</dbReference>
<evidence type="ECO:0000256" key="8">
    <source>
        <dbReference type="ARBA" id="ARBA00023004"/>
    </source>
</evidence>
<dbReference type="PANTHER" id="PTHR24282:SF26">
    <property type="entry name" value="CYTOCHROME P450"/>
    <property type="match status" value="1"/>
</dbReference>
<dbReference type="EMBL" id="JXTC01000017">
    <property type="protein sequence ID" value="PON99770.1"/>
    <property type="molecule type" value="Genomic_DNA"/>
</dbReference>